<keyword evidence="1" id="KW-0479">Metal-binding</keyword>
<feature type="region of interest" description="Disordered" evidence="6">
    <location>
        <begin position="284"/>
        <end position="329"/>
    </location>
</feature>
<gene>
    <name evidence="8" type="primary">CSON014771</name>
</gene>
<dbReference type="PANTHER" id="PTHR24403:SF67">
    <property type="entry name" value="FI01116P-RELATED"/>
    <property type="match status" value="1"/>
</dbReference>
<dbReference type="InterPro" id="IPR013087">
    <property type="entry name" value="Znf_C2H2_type"/>
</dbReference>
<evidence type="ECO:0000256" key="2">
    <source>
        <dbReference type="ARBA" id="ARBA00022737"/>
    </source>
</evidence>
<dbReference type="GO" id="GO:0010468">
    <property type="term" value="P:regulation of gene expression"/>
    <property type="evidence" value="ECO:0007669"/>
    <property type="project" value="TreeGrafter"/>
</dbReference>
<name>A0A336LST1_CULSO</name>
<organism evidence="8">
    <name type="scientific">Culicoides sonorensis</name>
    <name type="common">Biting midge</name>
    <dbReference type="NCBI Taxonomy" id="179676"/>
    <lineage>
        <taxon>Eukaryota</taxon>
        <taxon>Metazoa</taxon>
        <taxon>Ecdysozoa</taxon>
        <taxon>Arthropoda</taxon>
        <taxon>Hexapoda</taxon>
        <taxon>Insecta</taxon>
        <taxon>Pterygota</taxon>
        <taxon>Neoptera</taxon>
        <taxon>Endopterygota</taxon>
        <taxon>Diptera</taxon>
        <taxon>Nematocera</taxon>
        <taxon>Chironomoidea</taxon>
        <taxon>Ceratopogonidae</taxon>
        <taxon>Ceratopogoninae</taxon>
        <taxon>Culicoides</taxon>
        <taxon>Monoculicoides</taxon>
    </lineage>
</organism>
<dbReference type="AlphaFoldDB" id="A0A336LST1"/>
<dbReference type="PROSITE" id="PS00028">
    <property type="entry name" value="ZINC_FINGER_C2H2_1"/>
    <property type="match status" value="1"/>
</dbReference>
<sequence>MNSEIETKTPSCFLCSSQKDYCFNSAADEFGLIEVRNKKQIVQWLTSISFLEGTAKKLKEHSKIYFCEVHYAKEEICRVNFKDGKTRIELYRNKAVPTYVKLEDRARNNRINSFLCLIDDYEKCLNICENWIPKKLDKKFQLLHSLKEIKIEIADNLVLKMWKNDCEIDNKFAIDAGYIEMNQRLLFWSRLRGLMRYFENQIKTEACTKFNTTPKKIDLSNMKTIKVTPEFLKTLKRVEMKPKTPLKLIPLQKMKTTIIEKASNGEQEKPNLTLTEKKTLKIPSVDPTAVQKPQELNVKIEKEDSTANSPHTEDQSDIDSANPNLPSSMNVNVSDESLEYYSFNMLANYLRRIGDMKLNWHTVLSYQNICILQIVITNHRPCILKALKADKNLYVSGYIKGTKVINNLINKTPGKLNKFDFYCFLNSLDQVPVKIKQDPEIVEVKQEKLDPSAFFQGLIPDFASLLENLKAFHQNDWTPICLDEKIVVIFKVDLHDIPKIKRCITIDRNLKVTIFGANMNEIPILNLITPWYELNPLTVAKIHQILAKLDETVFERMLRPTQFKLKTSIREGQYKTLIKSEHRVTSGRVKKHKCTMCDYESNTLNYVKQHYEIKHTPPDRQCPECGKQMNATQLKIHARFHIKKVHCYICNKGFADSRDLRKHVGIHNRQNFENSNYKTRPLSLRNQPNSMKNTMNCFSIKENELNGPRNCDEDEFMGEMPLLVKMEEIASVTHPGDDLLDVDQIKKEIEDQDDEMAEIGSIEDFHENNNEKEAVVID</sequence>
<evidence type="ECO:0000256" key="1">
    <source>
        <dbReference type="ARBA" id="ARBA00022723"/>
    </source>
</evidence>
<evidence type="ECO:0000256" key="5">
    <source>
        <dbReference type="PROSITE-ProRule" id="PRU00042"/>
    </source>
</evidence>
<feature type="compositionally biased region" description="Polar residues" evidence="6">
    <location>
        <begin position="318"/>
        <end position="329"/>
    </location>
</feature>
<dbReference type="VEuPathDB" id="VectorBase:CSON014771"/>
<dbReference type="InterPro" id="IPR036236">
    <property type="entry name" value="Znf_C2H2_sf"/>
</dbReference>
<dbReference type="InterPro" id="IPR050688">
    <property type="entry name" value="Zinc_finger/UBP_domain"/>
</dbReference>
<dbReference type="PROSITE" id="PS50157">
    <property type="entry name" value="ZINC_FINGER_C2H2_2"/>
    <property type="match status" value="1"/>
</dbReference>
<evidence type="ECO:0000256" key="3">
    <source>
        <dbReference type="ARBA" id="ARBA00022771"/>
    </source>
</evidence>
<evidence type="ECO:0000256" key="6">
    <source>
        <dbReference type="SAM" id="MobiDB-lite"/>
    </source>
</evidence>
<dbReference type="SUPFAM" id="SSF57667">
    <property type="entry name" value="beta-beta-alpha zinc fingers"/>
    <property type="match status" value="1"/>
</dbReference>
<protein>
    <submittedName>
        <fullName evidence="8">CSON014771 protein</fullName>
    </submittedName>
</protein>
<keyword evidence="3 5" id="KW-0863">Zinc-finger</keyword>
<proteinExistence type="predicted"/>
<dbReference type="GO" id="GO:0008270">
    <property type="term" value="F:zinc ion binding"/>
    <property type="evidence" value="ECO:0007669"/>
    <property type="project" value="UniProtKB-KW"/>
</dbReference>
<keyword evidence="2" id="KW-0677">Repeat</keyword>
<reference evidence="8" key="1">
    <citation type="submission" date="2018-07" db="EMBL/GenBank/DDBJ databases">
        <authorList>
            <person name="Quirk P.G."/>
            <person name="Krulwich T.A."/>
        </authorList>
    </citation>
    <scope>NUCLEOTIDE SEQUENCE</scope>
</reference>
<evidence type="ECO:0000313" key="8">
    <source>
        <dbReference type="EMBL" id="SSX19477.1"/>
    </source>
</evidence>
<keyword evidence="4" id="KW-0862">Zinc</keyword>
<dbReference type="GO" id="GO:0005634">
    <property type="term" value="C:nucleus"/>
    <property type="evidence" value="ECO:0007669"/>
    <property type="project" value="TreeGrafter"/>
</dbReference>
<dbReference type="Gene3D" id="3.30.160.60">
    <property type="entry name" value="Classic Zinc Finger"/>
    <property type="match status" value="1"/>
</dbReference>
<evidence type="ECO:0000259" key="7">
    <source>
        <dbReference type="PROSITE" id="PS50157"/>
    </source>
</evidence>
<dbReference type="PANTHER" id="PTHR24403">
    <property type="entry name" value="ZINC FINGER PROTEIN"/>
    <property type="match status" value="1"/>
</dbReference>
<evidence type="ECO:0000256" key="4">
    <source>
        <dbReference type="ARBA" id="ARBA00022833"/>
    </source>
</evidence>
<dbReference type="SMART" id="SM00355">
    <property type="entry name" value="ZnF_C2H2"/>
    <property type="match status" value="3"/>
</dbReference>
<feature type="domain" description="C2H2-type" evidence="7">
    <location>
        <begin position="645"/>
        <end position="672"/>
    </location>
</feature>
<accession>A0A336LST1</accession>
<dbReference type="EMBL" id="UFQT01000086">
    <property type="protein sequence ID" value="SSX19477.1"/>
    <property type="molecule type" value="Genomic_DNA"/>
</dbReference>